<accession>A0A830FAC5</accession>
<organism evidence="1 2">
    <name type="scientific">Halocalculus aciditolerans</name>
    <dbReference type="NCBI Taxonomy" id="1383812"/>
    <lineage>
        <taxon>Archaea</taxon>
        <taxon>Methanobacteriati</taxon>
        <taxon>Methanobacteriota</taxon>
        <taxon>Stenosarchaea group</taxon>
        <taxon>Halobacteria</taxon>
        <taxon>Halobacteriales</taxon>
        <taxon>Halobacteriaceae</taxon>
        <taxon>Halocalculus</taxon>
    </lineage>
</organism>
<dbReference type="RefSeq" id="WP_188976823.1">
    <property type="nucleotide sequence ID" value="NZ_BMPG01000001.1"/>
</dbReference>
<evidence type="ECO:0000313" key="2">
    <source>
        <dbReference type="Proteomes" id="UP000607197"/>
    </source>
</evidence>
<evidence type="ECO:0000313" key="1">
    <source>
        <dbReference type="EMBL" id="GGL55392.1"/>
    </source>
</evidence>
<dbReference type="Proteomes" id="UP000607197">
    <property type="component" value="Unassembled WGS sequence"/>
</dbReference>
<reference evidence="1" key="1">
    <citation type="journal article" date="2014" name="Int. J. Syst. Evol. Microbiol.">
        <title>Complete genome sequence of Corynebacterium casei LMG S-19264T (=DSM 44701T), isolated from a smear-ripened cheese.</title>
        <authorList>
            <consortium name="US DOE Joint Genome Institute (JGI-PGF)"/>
            <person name="Walter F."/>
            <person name="Albersmeier A."/>
            <person name="Kalinowski J."/>
            <person name="Ruckert C."/>
        </authorList>
    </citation>
    <scope>NUCLEOTIDE SEQUENCE</scope>
    <source>
        <strain evidence="1">JCM 19596</strain>
    </source>
</reference>
<reference evidence="1" key="2">
    <citation type="submission" date="2020-09" db="EMBL/GenBank/DDBJ databases">
        <authorList>
            <person name="Sun Q."/>
            <person name="Ohkuma M."/>
        </authorList>
    </citation>
    <scope>NUCLEOTIDE SEQUENCE</scope>
    <source>
        <strain evidence="1">JCM 19596</strain>
    </source>
</reference>
<dbReference type="EMBL" id="BMPG01000001">
    <property type="protein sequence ID" value="GGL55392.1"/>
    <property type="molecule type" value="Genomic_DNA"/>
</dbReference>
<gene>
    <name evidence="1" type="ORF">GCM10009039_11910</name>
</gene>
<proteinExistence type="predicted"/>
<comment type="caution">
    <text evidence="1">The sequence shown here is derived from an EMBL/GenBank/DDBJ whole genome shotgun (WGS) entry which is preliminary data.</text>
</comment>
<protein>
    <submittedName>
        <fullName evidence="1">Uncharacterized protein</fullName>
    </submittedName>
</protein>
<name>A0A830FAC5_9EURY</name>
<dbReference type="AlphaFoldDB" id="A0A830FAC5"/>
<sequence>MSDRIYVTTSSYTSASSKVYHTDPACRYVERAERCRVVDVEDEPEIVDVITSDRDHCSVCAGDDSRAGIEQDFSAFQTALEIGQERSAAQRGGGQ</sequence>
<keyword evidence="2" id="KW-1185">Reference proteome</keyword>